<evidence type="ECO:0000313" key="1">
    <source>
        <dbReference type="EMBL" id="KAK5986323.1"/>
    </source>
</evidence>
<name>A0AAN8GC77_TRICO</name>
<proteinExistence type="predicted"/>
<protein>
    <submittedName>
        <fullName evidence="1">Uncharacterized protein</fullName>
    </submittedName>
</protein>
<evidence type="ECO:0000313" key="2">
    <source>
        <dbReference type="Proteomes" id="UP001331761"/>
    </source>
</evidence>
<accession>A0AAN8GC77</accession>
<gene>
    <name evidence="1" type="ORF">GCK32_017173</name>
</gene>
<organism evidence="1 2">
    <name type="scientific">Trichostrongylus colubriformis</name>
    <name type="common">Black scour worm</name>
    <dbReference type="NCBI Taxonomy" id="6319"/>
    <lineage>
        <taxon>Eukaryota</taxon>
        <taxon>Metazoa</taxon>
        <taxon>Ecdysozoa</taxon>
        <taxon>Nematoda</taxon>
        <taxon>Chromadorea</taxon>
        <taxon>Rhabditida</taxon>
        <taxon>Rhabditina</taxon>
        <taxon>Rhabditomorpha</taxon>
        <taxon>Strongyloidea</taxon>
        <taxon>Trichostrongylidae</taxon>
        <taxon>Trichostrongylus</taxon>
    </lineage>
</organism>
<dbReference type="EMBL" id="WIXE01000716">
    <property type="protein sequence ID" value="KAK5986323.1"/>
    <property type="molecule type" value="Genomic_DNA"/>
</dbReference>
<dbReference type="Proteomes" id="UP001331761">
    <property type="component" value="Unassembled WGS sequence"/>
</dbReference>
<sequence length="91" mass="10834">MNNTLSDVEYKTTETDYTKYYKNLVYKDAKKHFKINYEEDFDRREDNYHRKSVSDASKKNSRTHGGKLEMIFVSYICEMTLSENVLGNNTQ</sequence>
<comment type="caution">
    <text evidence="1">The sequence shown here is derived from an EMBL/GenBank/DDBJ whole genome shotgun (WGS) entry which is preliminary data.</text>
</comment>
<reference evidence="1 2" key="1">
    <citation type="submission" date="2019-10" db="EMBL/GenBank/DDBJ databases">
        <title>Assembly and Annotation for the nematode Trichostrongylus colubriformis.</title>
        <authorList>
            <person name="Martin J."/>
        </authorList>
    </citation>
    <scope>NUCLEOTIDE SEQUENCE [LARGE SCALE GENOMIC DNA]</scope>
    <source>
        <strain evidence="1">G859</strain>
        <tissue evidence="1">Whole worm</tissue>
    </source>
</reference>
<keyword evidence="2" id="KW-1185">Reference proteome</keyword>
<dbReference type="AlphaFoldDB" id="A0AAN8GC77"/>